<proteinExistence type="predicted"/>
<dbReference type="Proteomes" id="UP000471753">
    <property type="component" value="Unassembled WGS sequence"/>
</dbReference>
<sequence>MNDLEIVVSGDLVGGKDAVFAVDLEEGDRDHQVARELEGVGLSESEIARHLRGSIRSGRSLLADPLRVDREDPALGQDAITDKGDWHASAGDAVLRTAFTLVPVAAAGGRLPLPPPGRLWFAPVFPVGMANGRIVETGTHDELLGKPGGLYARLWALHCRPER</sequence>
<dbReference type="EMBL" id="WUFT01000026">
    <property type="protein sequence ID" value="NEJ74428.1"/>
    <property type="molecule type" value="Genomic_DNA"/>
</dbReference>
<dbReference type="RefSeq" id="WP_164015679.1">
    <property type="nucleotide sequence ID" value="NZ_WUFT01000026.1"/>
</dbReference>
<name>A0A7K3UNK6_9HYPH</name>
<gene>
    <name evidence="1" type="ORF">GR197_28480</name>
</gene>
<evidence type="ECO:0000313" key="1">
    <source>
        <dbReference type="EMBL" id="NEJ74428.1"/>
    </source>
</evidence>
<dbReference type="AlphaFoldDB" id="A0A7K3UNK6"/>
<reference evidence="1 2" key="1">
    <citation type="submission" date="2019-12" db="EMBL/GenBank/DDBJ databases">
        <title>Rhizobium genotypes associated with high levels of biological nitrogen fixation by grain legumes in a temperate-maritime cropping system.</title>
        <authorList>
            <person name="Maluk M."/>
            <person name="Francesc Ferrando Molina F."/>
            <person name="Lopez Del Egido L."/>
            <person name="Lafos M."/>
            <person name="Langarica-Fuentes A."/>
            <person name="Gebre Yohannes G."/>
            <person name="Young M.W."/>
            <person name="Martin P."/>
            <person name="Gantlett R."/>
            <person name="Kenicer G."/>
            <person name="Hawes C."/>
            <person name="Begg G.S."/>
            <person name="Quilliam R.S."/>
            <person name="Squire G.R."/>
            <person name="Poole P.S."/>
            <person name="Young P.W."/>
            <person name="Iannetta P.M."/>
            <person name="James E.K."/>
        </authorList>
    </citation>
    <scope>NUCLEOTIDE SEQUENCE [LARGE SCALE GENOMIC DNA]</scope>
    <source>
        <strain evidence="1 2">JHI366</strain>
    </source>
</reference>
<evidence type="ECO:0000313" key="2">
    <source>
        <dbReference type="Proteomes" id="UP000471753"/>
    </source>
</evidence>
<accession>A0A7K3UNK6</accession>
<comment type="caution">
    <text evidence="1">The sequence shown here is derived from an EMBL/GenBank/DDBJ whole genome shotgun (WGS) entry which is preliminary data.</text>
</comment>
<organism evidence="1 2">
    <name type="scientific">Rhizobium phaseoli</name>
    <dbReference type="NCBI Taxonomy" id="396"/>
    <lineage>
        <taxon>Bacteria</taxon>
        <taxon>Pseudomonadati</taxon>
        <taxon>Pseudomonadota</taxon>
        <taxon>Alphaproteobacteria</taxon>
        <taxon>Hyphomicrobiales</taxon>
        <taxon>Rhizobiaceae</taxon>
        <taxon>Rhizobium/Agrobacterium group</taxon>
        <taxon>Rhizobium</taxon>
    </lineage>
</organism>
<protein>
    <submittedName>
        <fullName evidence="1">Uncharacterized protein</fullName>
    </submittedName>
</protein>